<keyword evidence="3" id="KW-1185">Reference proteome</keyword>
<feature type="chain" id="PRO_5023043414" evidence="1">
    <location>
        <begin position="19"/>
        <end position="121"/>
    </location>
</feature>
<organism evidence="2 3">
    <name type="scientific">Aequorivita lipolytica</name>
    <dbReference type="NCBI Taxonomy" id="153267"/>
    <lineage>
        <taxon>Bacteria</taxon>
        <taxon>Pseudomonadati</taxon>
        <taxon>Bacteroidota</taxon>
        <taxon>Flavobacteriia</taxon>
        <taxon>Flavobacteriales</taxon>
        <taxon>Flavobacteriaceae</taxon>
        <taxon>Aequorivita</taxon>
    </lineage>
</organism>
<sequence length="121" mass="14223">MKKLVAIVLLFISFSAFSQDPYLQKSNATAKEEAVKITDNYNLELSLTGEQQLLFQQKVEEFLIRRYKVESELKGREKLTVLYQLQNEETKEMNNILTRPQLEVYKQVKPNIQPLERVSKE</sequence>
<evidence type="ECO:0000313" key="3">
    <source>
        <dbReference type="Proteomes" id="UP000321945"/>
    </source>
</evidence>
<dbReference type="EMBL" id="VORU01000011">
    <property type="protein sequence ID" value="TXD68449.1"/>
    <property type="molecule type" value="Genomic_DNA"/>
</dbReference>
<dbReference type="OrthoDB" id="1453593at2"/>
<keyword evidence="1" id="KW-0732">Signal</keyword>
<feature type="signal peptide" evidence="1">
    <location>
        <begin position="1"/>
        <end position="18"/>
    </location>
</feature>
<dbReference type="RefSeq" id="WP_146743155.1">
    <property type="nucleotide sequence ID" value="NZ_CBCRZQ010000005.1"/>
</dbReference>
<dbReference type="AlphaFoldDB" id="A0A5C6YMF3"/>
<name>A0A5C6YMF3_9FLAO</name>
<accession>A0A5C6YMF3</accession>
<gene>
    <name evidence="2" type="ORF">ESV24_12280</name>
</gene>
<evidence type="ECO:0000256" key="1">
    <source>
        <dbReference type="SAM" id="SignalP"/>
    </source>
</evidence>
<protein>
    <submittedName>
        <fullName evidence="2">Uncharacterized protein</fullName>
    </submittedName>
</protein>
<comment type="caution">
    <text evidence="2">The sequence shown here is derived from an EMBL/GenBank/DDBJ whole genome shotgun (WGS) entry which is preliminary data.</text>
</comment>
<evidence type="ECO:0000313" key="2">
    <source>
        <dbReference type="EMBL" id="TXD68449.1"/>
    </source>
</evidence>
<reference evidence="2 3" key="1">
    <citation type="submission" date="2019-08" db="EMBL/GenBank/DDBJ databases">
        <title>Genome of Aequorivita lipolytica Y10-2 (type strain).</title>
        <authorList>
            <person name="Bowman J.P."/>
        </authorList>
    </citation>
    <scope>NUCLEOTIDE SEQUENCE [LARGE SCALE GENOMIC DNA]</scope>
    <source>
        <strain evidence="2 3">Y10-2</strain>
    </source>
</reference>
<dbReference type="Proteomes" id="UP000321945">
    <property type="component" value="Unassembled WGS sequence"/>
</dbReference>
<proteinExistence type="predicted"/>